<name>A0AAX6PUA6_HETGA</name>
<reference evidence="3" key="1">
    <citation type="submission" date="2025-08" db="UniProtKB">
        <authorList>
            <consortium name="RefSeq"/>
        </authorList>
    </citation>
    <scope>IDENTIFICATION</scope>
</reference>
<dbReference type="RefSeq" id="XP_004860240.1">
    <property type="nucleotide sequence ID" value="XM_004860183.2"/>
</dbReference>
<dbReference type="KEGG" id="hgl:101711603"/>
<dbReference type="GeneID" id="101711603"/>
<evidence type="ECO:0000313" key="2">
    <source>
        <dbReference type="Proteomes" id="UP000694906"/>
    </source>
</evidence>
<dbReference type="PANTHER" id="PTHR14199:SF29">
    <property type="entry name" value="NEUROBLASTOMA BREAKPOINT FAMILY MEMBER 4-RELATED"/>
    <property type="match status" value="1"/>
</dbReference>
<feature type="compositionally biased region" description="Basic and acidic residues" evidence="1">
    <location>
        <begin position="13"/>
        <end position="26"/>
    </location>
</feature>
<dbReference type="AlphaFoldDB" id="A0AAX6PUA6"/>
<keyword evidence="2" id="KW-1185">Reference proteome</keyword>
<organism evidence="2 3">
    <name type="scientific">Heterocephalus glaber</name>
    <name type="common">Naked mole rat</name>
    <dbReference type="NCBI Taxonomy" id="10181"/>
    <lineage>
        <taxon>Eukaryota</taxon>
        <taxon>Metazoa</taxon>
        <taxon>Chordata</taxon>
        <taxon>Craniata</taxon>
        <taxon>Vertebrata</taxon>
        <taxon>Euteleostomi</taxon>
        <taxon>Mammalia</taxon>
        <taxon>Eutheria</taxon>
        <taxon>Euarchontoglires</taxon>
        <taxon>Glires</taxon>
        <taxon>Rodentia</taxon>
        <taxon>Hystricomorpha</taxon>
        <taxon>Bathyergidae</taxon>
        <taxon>Heterocephalus</taxon>
    </lineage>
</organism>
<sequence>MKRKVSPLPMQPAEKHGCDSGKKENRSQFLGCTSTATEVTMAVPLSPSPGAEVNVVEFKEYKCSWVGENELQFEDCRSSSVRPEAAVGSLDTKVQKCGGVKYKDDVESLLGEKPQPKEQELSAELPLTEQLRVSTLLIREQKWELSELTKKLKEGRAVSLLLKESLEVHLSRGHPDNEHSWRQGLAAGCRLAEQLVHMLNLEIPEQEEDGKEQLLLGPSVSAEGLQREEEEDHLTPSGGSEPGETQQPPCTTAALVDEVETPSPGASENQNHPEDEDTLEPESPRVIIEDLALDLKPIEQFQRWRDIIFYLRLSLKDMLTPDGPVSHQEQHAERRRLAKSPRPPAQPRAALQWG</sequence>
<feature type="region of interest" description="Disordered" evidence="1">
    <location>
        <begin position="223"/>
        <end position="282"/>
    </location>
</feature>
<feature type="region of interest" description="Disordered" evidence="1">
    <location>
        <begin position="321"/>
        <end position="354"/>
    </location>
</feature>
<proteinExistence type="predicted"/>
<protein>
    <submittedName>
        <fullName evidence="3">Uncharacterized protein LOC101711603 isoform X1</fullName>
    </submittedName>
</protein>
<feature type="region of interest" description="Disordered" evidence="1">
    <location>
        <begin position="1"/>
        <end position="26"/>
    </location>
</feature>
<evidence type="ECO:0000313" key="3">
    <source>
        <dbReference type="RefSeq" id="XP_004860240.1"/>
    </source>
</evidence>
<dbReference type="PANTHER" id="PTHR14199">
    <property type="entry name" value="NEUROBLASTOMA BREAKPOINT FAMILY MEMBER 6-LIKE PROTEIN"/>
    <property type="match status" value="1"/>
</dbReference>
<accession>A0AAX6PUA6</accession>
<dbReference type="Proteomes" id="UP000694906">
    <property type="component" value="Unplaced"/>
</dbReference>
<evidence type="ECO:0000256" key="1">
    <source>
        <dbReference type="SAM" id="MobiDB-lite"/>
    </source>
</evidence>
<gene>
    <name evidence="3" type="primary">LOC101711603</name>
</gene>
<dbReference type="InterPro" id="IPR055306">
    <property type="entry name" value="NBPF"/>
</dbReference>